<proteinExistence type="predicted"/>
<reference evidence="1" key="2">
    <citation type="journal article" date="2015" name="Fish Shellfish Immunol.">
        <title>Early steps in the European eel (Anguilla anguilla)-Vibrio vulnificus interaction in the gills: Role of the RtxA13 toxin.</title>
        <authorList>
            <person name="Callol A."/>
            <person name="Pajuelo D."/>
            <person name="Ebbesson L."/>
            <person name="Teles M."/>
            <person name="MacKenzie S."/>
            <person name="Amaro C."/>
        </authorList>
    </citation>
    <scope>NUCLEOTIDE SEQUENCE</scope>
</reference>
<accession>A0A0E9QDN7</accession>
<protein>
    <submittedName>
        <fullName evidence="1">Uncharacterized protein</fullName>
    </submittedName>
</protein>
<name>A0A0E9QDN7_ANGAN</name>
<dbReference type="EMBL" id="GBXM01094137">
    <property type="protein sequence ID" value="JAH14440.1"/>
    <property type="molecule type" value="Transcribed_RNA"/>
</dbReference>
<dbReference type="AlphaFoldDB" id="A0A0E9QDN7"/>
<reference evidence="1" key="1">
    <citation type="submission" date="2014-11" db="EMBL/GenBank/DDBJ databases">
        <authorList>
            <person name="Amaro Gonzalez C."/>
        </authorList>
    </citation>
    <scope>NUCLEOTIDE SEQUENCE</scope>
</reference>
<organism evidence="1">
    <name type="scientific">Anguilla anguilla</name>
    <name type="common">European freshwater eel</name>
    <name type="synonym">Muraena anguilla</name>
    <dbReference type="NCBI Taxonomy" id="7936"/>
    <lineage>
        <taxon>Eukaryota</taxon>
        <taxon>Metazoa</taxon>
        <taxon>Chordata</taxon>
        <taxon>Craniata</taxon>
        <taxon>Vertebrata</taxon>
        <taxon>Euteleostomi</taxon>
        <taxon>Actinopterygii</taxon>
        <taxon>Neopterygii</taxon>
        <taxon>Teleostei</taxon>
        <taxon>Anguilliformes</taxon>
        <taxon>Anguillidae</taxon>
        <taxon>Anguilla</taxon>
    </lineage>
</organism>
<sequence length="31" mass="3577">MCRIYLVFRLLIHQQPPSEILQTKFAASADS</sequence>
<evidence type="ECO:0000313" key="1">
    <source>
        <dbReference type="EMBL" id="JAH14440.1"/>
    </source>
</evidence>